<accession>A0AAE1RK39</accession>
<dbReference type="GO" id="GO:0016763">
    <property type="term" value="F:pentosyltransferase activity"/>
    <property type="evidence" value="ECO:0007669"/>
    <property type="project" value="UniProtKB-ARBA"/>
</dbReference>
<evidence type="ECO:0000256" key="1">
    <source>
        <dbReference type="ARBA" id="ARBA00004323"/>
    </source>
</evidence>
<comment type="caution">
    <text evidence="6">The sequence shown here is derived from an EMBL/GenBank/DDBJ whole genome shotgun (WGS) entry which is preliminary data.</text>
</comment>
<dbReference type="PANTHER" id="PTHR20961">
    <property type="entry name" value="GLYCOSYLTRANSFERASE"/>
    <property type="match status" value="1"/>
</dbReference>
<proteinExistence type="predicted"/>
<keyword evidence="4" id="KW-0325">Glycoprotein</keyword>
<evidence type="ECO:0000256" key="3">
    <source>
        <dbReference type="ARBA" id="ARBA00022679"/>
    </source>
</evidence>
<feature type="domain" description="Glycosyltransferase 61 catalytic" evidence="5">
    <location>
        <begin position="90"/>
        <end position="131"/>
    </location>
</feature>
<dbReference type="AlphaFoldDB" id="A0AAE1RK39"/>
<keyword evidence="2" id="KW-0328">Glycosyltransferase</keyword>
<dbReference type="InterPro" id="IPR049625">
    <property type="entry name" value="Glyco_transf_61_cat"/>
</dbReference>
<sequence>MEFYPKGWLEYAGSGQYAYHWMANQSGMKHQGAWWDPIGEECPSPQDQGQCFSFHKDGRVGHNETYFAEWARRVIDQVRLIKVEQASADQANKQQHDSKAYVKVLTNTDIVASPHGAQLTNMLFMDRESNVMEFFPKRWKENAGVGQYAHHWMANQSRMKHQGAWWDPIGEECPSPNISCSAFIFIKMAWLDITKPILQNGQEESLIKLG</sequence>
<dbReference type="Proteomes" id="UP001291623">
    <property type="component" value="Unassembled WGS sequence"/>
</dbReference>
<name>A0AAE1RK39_9SOLA</name>
<organism evidence="6 7">
    <name type="scientific">Anisodus tanguticus</name>
    <dbReference type="NCBI Taxonomy" id="243964"/>
    <lineage>
        <taxon>Eukaryota</taxon>
        <taxon>Viridiplantae</taxon>
        <taxon>Streptophyta</taxon>
        <taxon>Embryophyta</taxon>
        <taxon>Tracheophyta</taxon>
        <taxon>Spermatophyta</taxon>
        <taxon>Magnoliopsida</taxon>
        <taxon>eudicotyledons</taxon>
        <taxon>Gunneridae</taxon>
        <taxon>Pentapetalae</taxon>
        <taxon>asterids</taxon>
        <taxon>lamiids</taxon>
        <taxon>Solanales</taxon>
        <taxon>Solanaceae</taxon>
        <taxon>Solanoideae</taxon>
        <taxon>Hyoscyameae</taxon>
        <taxon>Anisodus</taxon>
    </lineage>
</organism>
<dbReference type="InterPro" id="IPR007657">
    <property type="entry name" value="Glycosyltransferase_61"/>
</dbReference>
<comment type="subcellular location">
    <subcellularLocation>
        <location evidence="1">Golgi apparatus membrane</location>
        <topology evidence="1">Single-pass type II membrane protein</topology>
    </subcellularLocation>
</comment>
<gene>
    <name evidence="6" type="ORF">RND71_027871</name>
</gene>
<evidence type="ECO:0000256" key="4">
    <source>
        <dbReference type="ARBA" id="ARBA00023180"/>
    </source>
</evidence>
<keyword evidence="3" id="KW-0808">Transferase</keyword>
<keyword evidence="7" id="KW-1185">Reference proteome</keyword>
<evidence type="ECO:0000259" key="5">
    <source>
        <dbReference type="Pfam" id="PF04577"/>
    </source>
</evidence>
<dbReference type="PANTHER" id="PTHR20961:SF35">
    <property type="entry name" value="GLYCOSYLTRANSFERASE FAMILY 61 PROTEIN"/>
    <property type="match status" value="1"/>
</dbReference>
<evidence type="ECO:0000313" key="7">
    <source>
        <dbReference type="Proteomes" id="UP001291623"/>
    </source>
</evidence>
<evidence type="ECO:0000256" key="2">
    <source>
        <dbReference type="ARBA" id="ARBA00022676"/>
    </source>
</evidence>
<protein>
    <recommendedName>
        <fullName evidence="5">Glycosyltransferase 61 catalytic domain-containing protein</fullName>
    </recommendedName>
</protein>
<evidence type="ECO:0000313" key="6">
    <source>
        <dbReference type="EMBL" id="KAK4352353.1"/>
    </source>
</evidence>
<dbReference type="EMBL" id="JAVYJV010000015">
    <property type="protein sequence ID" value="KAK4352353.1"/>
    <property type="molecule type" value="Genomic_DNA"/>
</dbReference>
<reference evidence="6" key="1">
    <citation type="submission" date="2023-12" db="EMBL/GenBank/DDBJ databases">
        <title>Genome assembly of Anisodus tanguticus.</title>
        <authorList>
            <person name="Wang Y.-J."/>
        </authorList>
    </citation>
    <scope>NUCLEOTIDE SEQUENCE</scope>
    <source>
        <strain evidence="6">KB-2021</strain>
        <tissue evidence="6">Leaf</tissue>
    </source>
</reference>
<dbReference type="Pfam" id="PF04577">
    <property type="entry name" value="Glyco_transf_61"/>
    <property type="match status" value="1"/>
</dbReference>
<dbReference type="GO" id="GO:0000139">
    <property type="term" value="C:Golgi membrane"/>
    <property type="evidence" value="ECO:0007669"/>
    <property type="project" value="UniProtKB-SubCell"/>
</dbReference>